<keyword evidence="2" id="KW-0472">Membrane</keyword>
<dbReference type="Ensembl" id="ENSCATT00000067348.1">
    <property type="protein sequence ID" value="ENSCATP00000042912.1"/>
    <property type="gene ID" value="ENSCATG00000044037.1"/>
</dbReference>
<protein>
    <submittedName>
        <fullName evidence="3">Uncharacterized protein</fullName>
    </submittedName>
</protein>
<reference evidence="3" key="1">
    <citation type="submission" date="2025-08" db="UniProtKB">
        <authorList>
            <consortium name="Ensembl"/>
        </authorList>
    </citation>
    <scope>IDENTIFICATION</scope>
</reference>
<name>A0A2K5NZP9_CERAT</name>
<keyword evidence="4" id="KW-1185">Reference proteome</keyword>
<evidence type="ECO:0000313" key="3">
    <source>
        <dbReference type="Ensembl" id="ENSCATP00000042912.1"/>
    </source>
</evidence>
<dbReference type="AlphaFoldDB" id="A0A2K5NZP9"/>
<keyword evidence="2" id="KW-1133">Transmembrane helix</keyword>
<evidence type="ECO:0000256" key="1">
    <source>
        <dbReference type="SAM" id="MobiDB-lite"/>
    </source>
</evidence>
<sequence>MGSCPGLTWHMLGKPLGARAGGRASAAPPSPSQGVRNTAERESGAFMLLLLRLVLASFTWKPQETGFSLLKLLAHIFLSLLLLFIIYTSVCQGWGEMETHAERCSFNHYQSNPHRCEMTVLREPS</sequence>
<dbReference type="Bgee" id="ENSCATG00000044037">
    <property type="expression patterns" value="Expressed in thymus"/>
</dbReference>
<keyword evidence="2" id="KW-0812">Transmembrane</keyword>
<accession>A0A2K5NZP9</accession>
<reference evidence="3" key="2">
    <citation type="submission" date="2025-09" db="UniProtKB">
        <authorList>
            <consortium name="Ensembl"/>
        </authorList>
    </citation>
    <scope>IDENTIFICATION</scope>
</reference>
<dbReference type="GeneTree" id="ENSGT00910000146988"/>
<dbReference type="Proteomes" id="UP000233060">
    <property type="component" value="Unassembled WGS sequence"/>
</dbReference>
<dbReference type="OMA" id="ERCSFNH"/>
<evidence type="ECO:0000313" key="4">
    <source>
        <dbReference type="Proteomes" id="UP000233060"/>
    </source>
</evidence>
<evidence type="ECO:0000256" key="2">
    <source>
        <dbReference type="SAM" id="Phobius"/>
    </source>
</evidence>
<feature type="transmembrane region" description="Helical" evidence="2">
    <location>
        <begin position="72"/>
        <end position="90"/>
    </location>
</feature>
<organism evidence="3 4">
    <name type="scientific">Cercocebus atys</name>
    <name type="common">Sooty mangabey</name>
    <name type="synonym">Cercocebus torquatus atys</name>
    <dbReference type="NCBI Taxonomy" id="9531"/>
    <lineage>
        <taxon>Eukaryota</taxon>
        <taxon>Metazoa</taxon>
        <taxon>Chordata</taxon>
        <taxon>Craniata</taxon>
        <taxon>Vertebrata</taxon>
        <taxon>Euteleostomi</taxon>
        <taxon>Mammalia</taxon>
        <taxon>Eutheria</taxon>
        <taxon>Euarchontoglires</taxon>
        <taxon>Primates</taxon>
        <taxon>Haplorrhini</taxon>
        <taxon>Catarrhini</taxon>
        <taxon>Cercopithecidae</taxon>
        <taxon>Cercopithecinae</taxon>
        <taxon>Cercocebus</taxon>
    </lineage>
</organism>
<proteinExistence type="predicted"/>
<feature type="region of interest" description="Disordered" evidence="1">
    <location>
        <begin position="19"/>
        <end position="38"/>
    </location>
</feature>